<dbReference type="GO" id="GO:0008417">
    <property type="term" value="F:fucosyltransferase activity"/>
    <property type="evidence" value="ECO:0007669"/>
    <property type="project" value="InterPro"/>
</dbReference>
<feature type="non-terminal residue" evidence="15">
    <location>
        <position position="542"/>
    </location>
</feature>
<keyword evidence="6 12" id="KW-0812">Transmembrane</keyword>
<gene>
    <name evidence="15" type="ORF">MNOR_LOCUS17404</name>
</gene>
<dbReference type="InterPro" id="IPR001503">
    <property type="entry name" value="Glyco_trans_10"/>
</dbReference>
<comment type="pathway">
    <text evidence="2">Protein modification; protein glycosylation.</text>
</comment>
<dbReference type="FunFam" id="3.40.50.11660:FF:000002">
    <property type="entry name" value="Alpha-(1,3)-fucosyltransferase"/>
    <property type="match status" value="1"/>
</dbReference>
<protein>
    <recommendedName>
        <fullName evidence="12">Fucosyltransferase</fullName>
        <ecNumber evidence="12">2.4.1.-</ecNumber>
    </recommendedName>
</protein>
<dbReference type="PANTHER" id="PTHR48438:SF1">
    <property type="entry name" value="ALPHA-(1,3)-FUCOSYLTRANSFERASE C-RELATED"/>
    <property type="match status" value="1"/>
</dbReference>
<dbReference type="EMBL" id="CAXKWB010011949">
    <property type="protein sequence ID" value="CAL4102817.1"/>
    <property type="molecule type" value="Genomic_DNA"/>
</dbReference>
<evidence type="ECO:0000256" key="11">
    <source>
        <dbReference type="ARBA" id="ARBA00023180"/>
    </source>
</evidence>
<keyword evidence="7" id="KW-0735">Signal-anchor</keyword>
<dbReference type="AlphaFoldDB" id="A0AAV2R0A9"/>
<keyword evidence="4 12" id="KW-0328">Glycosyltransferase</keyword>
<keyword evidence="10 12" id="KW-0472">Membrane</keyword>
<name>A0AAV2R0A9_MEGNR</name>
<dbReference type="InterPro" id="IPR055270">
    <property type="entry name" value="Glyco_tran_10_C"/>
</dbReference>
<sequence>MKFKKCIPYILMAGFILFFNQFINYDNLNLKTYFNYSESLSIINHHDSSSIYNNNQDSETQNLSKFINNNDLKSHMKNISNVSFDNENEISFPNKISTMAENQKIFLENQILQTDHTSVNPISLSSNGSSLCKQEQEWYRGEPDPAPQEDKDGETKVIVIYTKFYGTNWHRFPGFNHFACENCKEQRCKFTFDRKQAATADAVLFSANDFNHTDIPKVRSLSQRYIWYNMEAPGTGTLRSCGFNRRLLEADRLGADGFFNWTITYHSDSDITDLYGALQDIYGPSPHKHAGLLDRNAPAFSAYSATMNNFSFAKDDAEKSVIIKSVLSDLLQQRITTRKKTALWVVSHCVTDSGRELYVSELQQYLPVDIYGLCGPLSCGRNHLDTYCFQQLAEKYYFYLAFENNMCNDYITEKVWNPMEFGMVPVVYGGANYSHYLPPHSYIDATNMQPKELAQLMKRVSSSPMEYASYHLWRRYWTVSLRPAMCDLCSRLHEDKATSILKDIPTWWSNSNKCYTKYPPYTRLKLRVNEGVKSPMHYIFQY</sequence>
<keyword evidence="16" id="KW-1185">Reference proteome</keyword>
<evidence type="ECO:0000256" key="3">
    <source>
        <dbReference type="ARBA" id="ARBA00008919"/>
    </source>
</evidence>
<evidence type="ECO:0000256" key="9">
    <source>
        <dbReference type="ARBA" id="ARBA00023034"/>
    </source>
</evidence>
<dbReference type="Pfam" id="PF17039">
    <property type="entry name" value="Glyco_tran_10_N"/>
    <property type="match status" value="1"/>
</dbReference>
<comment type="similarity">
    <text evidence="3 12">Belongs to the glycosyltransferase 10 family.</text>
</comment>
<dbReference type="EC" id="2.4.1.-" evidence="12"/>
<dbReference type="Proteomes" id="UP001497623">
    <property type="component" value="Unassembled WGS sequence"/>
</dbReference>
<dbReference type="Pfam" id="PF00852">
    <property type="entry name" value="Glyco_transf_10"/>
    <property type="match status" value="1"/>
</dbReference>
<evidence type="ECO:0000256" key="6">
    <source>
        <dbReference type="ARBA" id="ARBA00022692"/>
    </source>
</evidence>
<evidence type="ECO:0000256" key="12">
    <source>
        <dbReference type="RuleBase" id="RU003832"/>
    </source>
</evidence>
<feature type="transmembrane region" description="Helical" evidence="12">
    <location>
        <begin position="7"/>
        <end position="25"/>
    </location>
</feature>
<dbReference type="InterPro" id="IPR038577">
    <property type="entry name" value="GT10-like_C_sf"/>
</dbReference>
<dbReference type="PANTHER" id="PTHR48438">
    <property type="entry name" value="ALPHA-(1,3)-FUCOSYLTRANSFERASE C-RELATED"/>
    <property type="match status" value="1"/>
</dbReference>
<feature type="domain" description="Fucosyltransferase N-terminal" evidence="14">
    <location>
        <begin position="154"/>
        <end position="276"/>
    </location>
</feature>
<dbReference type="Gene3D" id="3.40.50.11660">
    <property type="entry name" value="Glycosyl transferase family 10, C-terminal domain"/>
    <property type="match status" value="1"/>
</dbReference>
<evidence type="ECO:0000256" key="1">
    <source>
        <dbReference type="ARBA" id="ARBA00004447"/>
    </source>
</evidence>
<keyword evidence="8 12" id="KW-1133">Transmembrane helix</keyword>
<accession>A0AAV2R0A9</accession>
<evidence type="ECO:0000256" key="8">
    <source>
        <dbReference type="ARBA" id="ARBA00022989"/>
    </source>
</evidence>
<evidence type="ECO:0000256" key="10">
    <source>
        <dbReference type="ARBA" id="ARBA00023136"/>
    </source>
</evidence>
<dbReference type="InterPro" id="IPR031481">
    <property type="entry name" value="Glyco_tran_10_N"/>
</dbReference>
<evidence type="ECO:0000256" key="7">
    <source>
        <dbReference type="ARBA" id="ARBA00022968"/>
    </source>
</evidence>
<reference evidence="15 16" key="1">
    <citation type="submission" date="2024-05" db="EMBL/GenBank/DDBJ databases">
        <authorList>
            <person name="Wallberg A."/>
        </authorList>
    </citation>
    <scope>NUCLEOTIDE SEQUENCE [LARGE SCALE GENOMIC DNA]</scope>
</reference>
<evidence type="ECO:0000256" key="2">
    <source>
        <dbReference type="ARBA" id="ARBA00004922"/>
    </source>
</evidence>
<evidence type="ECO:0000313" key="16">
    <source>
        <dbReference type="Proteomes" id="UP001497623"/>
    </source>
</evidence>
<evidence type="ECO:0000256" key="4">
    <source>
        <dbReference type="ARBA" id="ARBA00022676"/>
    </source>
</evidence>
<comment type="caution">
    <text evidence="15">The sequence shown here is derived from an EMBL/GenBank/DDBJ whole genome shotgun (WGS) entry which is preliminary data.</text>
</comment>
<evidence type="ECO:0000259" key="13">
    <source>
        <dbReference type="Pfam" id="PF00852"/>
    </source>
</evidence>
<keyword evidence="5 12" id="KW-0808">Transferase</keyword>
<evidence type="ECO:0000259" key="14">
    <source>
        <dbReference type="Pfam" id="PF17039"/>
    </source>
</evidence>
<evidence type="ECO:0000313" key="15">
    <source>
        <dbReference type="EMBL" id="CAL4102817.1"/>
    </source>
</evidence>
<dbReference type="SUPFAM" id="SSF53756">
    <property type="entry name" value="UDP-Glycosyltransferase/glycogen phosphorylase"/>
    <property type="match status" value="1"/>
</dbReference>
<dbReference type="GO" id="GO:0032580">
    <property type="term" value="C:Golgi cisterna membrane"/>
    <property type="evidence" value="ECO:0007669"/>
    <property type="project" value="UniProtKB-SubCell"/>
</dbReference>
<organism evidence="15 16">
    <name type="scientific">Meganyctiphanes norvegica</name>
    <name type="common">Northern krill</name>
    <name type="synonym">Thysanopoda norvegica</name>
    <dbReference type="NCBI Taxonomy" id="48144"/>
    <lineage>
        <taxon>Eukaryota</taxon>
        <taxon>Metazoa</taxon>
        <taxon>Ecdysozoa</taxon>
        <taxon>Arthropoda</taxon>
        <taxon>Crustacea</taxon>
        <taxon>Multicrustacea</taxon>
        <taxon>Malacostraca</taxon>
        <taxon>Eumalacostraca</taxon>
        <taxon>Eucarida</taxon>
        <taxon>Euphausiacea</taxon>
        <taxon>Euphausiidae</taxon>
        <taxon>Meganyctiphanes</taxon>
    </lineage>
</organism>
<comment type="subcellular location">
    <subcellularLocation>
        <location evidence="1 12">Golgi apparatus</location>
        <location evidence="1 12">Golgi stack membrane</location>
        <topology evidence="1 12">Single-pass type II membrane protein</topology>
    </subcellularLocation>
</comment>
<proteinExistence type="inferred from homology"/>
<keyword evidence="11" id="KW-0325">Glycoprotein</keyword>
<keyword evidence="9 12" id="KW-0333">Golgi apparatus</keyword>
<evidence type="ECO:0000256" key="5">
    <source>
        <dbReference type="ARBA" id="ARBA00022679"/>
    </source>
</evidence>
<feature type="domain" description="Fucosyltransferase C-terminal" evidence="13">
    <location>
        <begin position="336"/>
        <end position="507"/>
    </location>
</feature>